<feature type="region of interest" description="Disordered" evidence="1">
    <location>
        <begin position="221"/>
        <end position="245"/>
    </location>
</feature>
<dbReference type="STRING" id="29655.A0A0K9PLK4"/>
<dbReference type="InterPro" id="IPR055296">
    <property type="entry name" value="SRL2-like"/>
</dbReference>
<evidence type="ECO:0000313" key="3">
    <source>
        <dbReference type="Proteomes" id="UP000036987"/>
    </source>
</evidence>
<dbReference type="EMBL" id="LFYR01000744">
    <property type="protein sequence ID" value="KMZ69849.1"/>
    <property type="molecule type" value="Genomic_DNA"/>
</dbReference>
<dbReference type="Pfam" id="PF21052">
    <property type="entry name" value="EFR3_ARM"/>
    <property type="match status" value="1"/>
</dbReference>
<dbReference type="InterPro" id="IPR049152">
    <property type="entry name" value="EFR3-like_ARM"/>
</dbReference>
<dbReference type="OrthoDB" id="19232at2759"/>
<sequence length="1007" mass="113189">MGVISRRVFPLCGRLCFFCPGLRTRSRQPVRRYKKFLAEIFPQTPDGEANERKIGKLCEYVSKNPLRTPKITDYLEQRCYKELRLEHFNLAKIVMCIYQKLILSCKEQMPLFANSLLSIIQTLLEQTRNDETRIIGCQTLFDFVNSQVDGTYMSNFEGLIPKLCELAQEIGDDERASNLQCAGLQALSCMVWFMGEHSHISEEFDNIVSVVLENYERNITKSDDHDNKNEDTQNNWAQEPLRSEEQSTLTVMSSIPSWDVIVNEKGQLNMTIEGIKCPGFWSRVCVNNMAKLAKEATTVRRVLESIFRYFDNRNLWSLQHGLAISVLSDTQSGMENSGQNTHLLLSILIKHVDHKSVTKQPDMQLDIFEVTACLADLSKAQPSVATIGAISDLMRHLRKSMQHSFNNDTSNKETVDWNNKYQSVVDKCLVELSKKVDDAGPVLDMMAMMLENLSTMVSISRSTISAVYRTAQIVAGVPNLSHQNKAFPESLFHQLLMAMVHPDHETRVGAHRIFSVVLVPSSVCPHARASNSERPMAYDVKRTLSRTVSVFSSSAALFDKIRSGKPNVFKELKNNDGPLNKLQSSQSRFYSVKYTAFPIGNESVIGNPGKGKDIIHLKLSSRQITLLFSSIWAQAISPQNIPENYEAVAHTYSLVLLFSRVKTSVNEVLIRSFQLAFSLRNISLKEDSLPPARRRSLFTLTASMFVLSSKAYNILPLIPAVKATLTDKTVDPFLQLVADSRLQVVIKTTDNKVKAYGSTEDDVEALTSLSHTELTDHLNREAMISVIVKNLRDLSESELSDIKTQLQNDFLPDDVCPLGAQFMEAQRQNNSYGPKLNNEDEKATPDVFSVDEDILIEEFEGTDTNSAHSNETSLLDVNQLLDSVLEIQDVGRFSVSTEPNAPFLEIVDHCQALLMGKQQKLDVFLNSQQRQEILLIGSTDIHDLNASPSVQNDQLGGSENPSKDQKTQLTPYDSTSISCATEYQNNSQVLRLPTSNPYDSFLKAVRC</sequence>
<feature type="compositionally biased region" description="Basic and acidic residues" evidence="1">
    <location>
        <begin position="221"/>
        <end position="231"/>
    </location>
</feature>
<protein>
    <submittedName>
        <fullName evidence="2">Cyclin-like protein</fullName>
    </submittedName>
</protein>
<dbReference type="Proteomes" id="UP000036987">
    <property type="component" value="Unassembled WGS sequence"/>
</dbReference>
<keyword evidence="3" id="KW-1185">Reference proteome</keyword>
<dbReference type="AlphaFoldDB" id="A0A0K9PLK4"/>
<proteinExistence type="predicted"/>
<dbReference type="PANTHER" id="PTHR46087">
    <property type="entry name" value="PUTATIVE, EXPRESSED-RELATED"/>
    <property type="match status" value="1"/>
</dbReference>
<feature type="compositionally biased region" description="Polar residues" evidence="1">
    <location>
        <begin position="946"/>
        <end position="960"/>
    </location>
</feature>
<dbReference type="OMA" id="AQHSKVQ"/>
<dbReference type="InterPro" id="IPR016024">
    <property type="entry name" value="ARM-type_fold"/>
</dbReference>
<name>A0A0K9PLK4_ZOSMR</name>
<evidence type="ECO:0000256" key="1">
    <source>
        <dbReference type="SAM" id="MobiDB-lite"/>
    </source>
</evidence>
<evidence type="ECO:0000313" key="2">
    <source>
        <dbReference type="EMBL" id="KMZ69849.1"/>
    </source>
</evidence>
<gene>
    <name evidence="2" type="ORF">ZOSMA_205G00250</name>
</gene>
<feature type="region of interest" description="Disordered" evidence="1">
    <location>
        <begin position="945"/>
        <end position="971"/>
    </location>
</feature>
<comment type="caution">
    <text evidence="2">The sequence shown here is derived from an EMBL/GenBank/DDBJ whole genome shotgun (WGS) entry which is preliminary data.</text>
</comment>
<organism evidence="2 3">
    <name type="scientific">Zostera marina</name>
    <name type="common">Eelgrass</name>
    <dbReference type="NCBI Taxonomy" id="29655"/>
    <lineage>
        <taxon>Eukaryota</taxon>
        <taxon>Viridiplantae</taxon>
        <taxon>Streptophyta</taxon>
        <taxon>Embryophyta</taxon>
        <taxon>Tracheophyta</taxon>
        <taxon>Spermatophyta</taxon>
        <taxon>Magnoliopsida</taxon>
        <taxon>Liliopsida</taxon>
        <taxon>Zosteraceae</taxon>
        <taxon>Zostera</taxon>
    </lineage>
</organism>
<dbReference type="PANTHER" id="PTHR46087:SF9">
    <property type="entry name" value="ARM REPEAT SUPERFAMILY PROTEIN"/>
    <property type="match status" value="1"/>
</dbReference>
<accession>A0A0K9PLK4</accession>
<reference evidence="3" key="1">
    <citation type="journal article" date="2016" name="Nature">
        <title>The genome of the seagrass Zostera marina reveals angiosperm adaptation to the sea.</title>
        <authorList>
            <person name="Olsen J.L."/>
            <person name="Rouze P."/>
            <person name="Verhelst B."/>
            <person name="Lin Y.-C."/>
            <person name="Bayer T."/>
            <person name="Collen J."/>
            <person name="Dattolo E."/>
            <person name="De Paoli E."/>
            <person name="Dittami S."/>
            <person name="Maumus F."/>
            <person name="Michel G."/>
            <person name="Kersting A."/>
            <person name="Lauritano C."/>
            <person name="Lohaus R."/>
            <person name="Toepel M."/>
            <person name="Tonon T."/>
            <person name="Vanneste K."/>
            <person name="Amirebrahimi M."/>
            <person name="Brakel J."/>
            <person name="Bostroem C."/>
            <person name="Chovatia M."/>
            <person name="Grimwood J."/>
            <person name="Jenkins J.W."/>
            <person name="Jueterbock A."/>
            <person name="Mraz A."/>
            <person name="Stam W.T."/>
            <person name="Tice H."/>
            <person name="Bornberg-Bauer E."/>
            <person name="Green P.J."/>
            <person name="Pearson G.A."/>
            <person name="Procaccini G."/>
            <person name="Duarte C.M."/>
            <person name="Schmutz J."/>
            <person name="Reusch T.B.H."/>
            <person name="Van de Peer Y."/>
        </authorList>
    </citation>
    <scope>NUCLEOTIDE SEQUENCE [LARGE SCALE GENOMIC DNA]</scope>
    <source>
        <strain evidence="3">cv. Finnish</strain>
    </source>
</reference>
<dbReference type="SUPFAM" id="SSF48371">
    <property type="entry name" value="ARM repeat"/>
    <property type="match status" value="1"/>
</dbReference>